<dbReference type="Gene3D" id="2.30.26.10">
    <property type="entry name" value="Dihydroorotate Dehydrogenase A, chain A, domain 2"/>
    <property type="match status" value="1"/>
</dbReference>
<dbReference type="KEGG" id="gtr:GLOTRDRAFT_69333"/>
<dbReference type="UniPathway" id="UPA00070"/>
<evidence type="ECO:0000313" key="5">
    <source>
        <dbReference type="Proteomes" id="UP000030669"/>
    </source>
</evidence>
<dbReference type="AlphaFoldDB" id="S7QNL5"/>
<dbReference type="PANTHER" id="PTHR48109">
    <property type="entry name" value="DIHYDROOROTATE DEHYDROGENASE (QUINONE), MITOCHONDRIAL-RELATED"/>
    <property type="match status" value="1"/>
</dbReference>
<dbReference type="HOGENOM" id="CLU_036010_0_0_1"/>
<dbReference type="OMA" id="GDGYRRM"/>
<evidence type="ECO:0000313" key="4">
    <source>
        <dbReference type="EMBL" id="EPQ61113.1"/>
    </source>
</evidence>
<dbReference type="InterPro" id="IPR050074">
    <property type="entry name" value="DHO_dehydrogenase"/>
</dbReference>
<evidence type="ECO:0000256" key="2">
    <source>
        <dbReference type="ARBA" id="ARBA00004725"/>
    </source>
</evidence>
<dbReference type="RefSeq" id="XP_007861361.1">
    <property type="nucleotide sequence ID" value="XM_007863170.1"/>
</dbReference>
<dbReference type="EMBL" id="KB469296">
    <property type="protein sequence ID" value="EPQ61113.1"/>
    <property type="molecule type" value="Genomic_DNA"/>
</dbReference>
<comment type="pathway">
    <text evidence="2">Pyrimidine metabolism; UMP biosynthesis via de novo pathway.</text>
</comment>
<accession>S7QNL5</accession>
<dbReference type="GO" id="GO:0004152">
    <property type="term" value="F:dihydroorotate dehydrogenase activity"/>
    <property type="evidence" value="ECO:0007669"/>
    <property type="project" value="TreeGrafter"/>
</dbReference>
<comment type="cofactor">
    <cofactor evidence="1">
        <name>FMN</name>
        <dbReference type="ChEBI" id="CHEBI:58210"/>
    </cofactor>
</comment>
<dbReference type="InterPro" id="IPR001295">
    <property type="entry name" value="Dihydroorotate_DH_CS"/>
</dbReference>
<proteinExistence type="predicted"/>
<dbReference type="GO" id="GO:0005737">
    <property type="term" value="C:cytoplasm"/>
    <property type="evidence" value="ECO:0007669"/>
    <property type="project" value="TreeGrafter"/>
</dbReference>
<organism evidence="4 5">
    <name type="scientific">Gloeophyllum trabeum (strain ATCC 11539 / FP-39264 / Madison 617)</name>
    <name type="common">Brown rot fungus</name>
    <dbReference type="NCBI Taxonomy" id="670483"/>
    <lineage>
        <taxon>Eukaryota</taxon>
        <taxon>Fungi</taxon>
        <taxon>Dikarya</taxon>
        <taxon>Basidiomycota</taxon>
        <taxon>Agaricomycotina</taxon>
        <taxon>Agaricomycetes</taxon>
        <taxon>Gloeophyllales</taxon>
        <taxon>Gloeophyllaceae</taxon>
        <taxon>Gloeophyllum</taxon>
    </lineage>
</organism>
<dbReference type="GO" id="GO:0006207">
    <property type="term" value="P:'de novo' pyrimidine nucleobase biosynthetic process"/>
    <property type="evidence" value="ECO:0007669"/>
    <property type="project" value="InterPro"/>
</dbReference>
<dbReference type="PANTHER" id="PTHR48109:SF1">
    <property type="entry name" value="DIHYDROOROTATE DEHYDROGENASE (FUMARATE)"/>
    <property type="match status" value="1"/>
</dbReference>
<dbReference type="SUPFAM" id="SSF51395">
    <property type="entry name" value="FMN-linked oxidoreductases"/>
    <property type="match status" value="1"/>
</dbReference>
<protein>
    <submittedName>
        <fullName evidence="4">Uncharacterized protein</fullName>
    </submittedName>
</protein>
<dbReference type="InterPro" id="IPR023359">
    <property type="entry name" value="Dihydro_DH_chainA_dom2"/>
</dbReference>
<keyword evidence="5" id="KW-1185">Reference proteome</keyword>
<dbReference type="GO" id="GO:0044205">
    <property type="term" value="P:'de novo' UMP biosynthetic process"/>
    <property type="evidence" value="ECO:0007669"/>
    <property type="project" value="UniProtKB-UniPathway"/>
</dbReference>
<dbReference type="Gene3D" id="3.20.20.70">
    <property type="entry name" value="Aldolase class I"/>
    <property type="match status" value="1"/>
</dbReference>
<name>S7QNL5_GLOTA</name>
<evidence type="ECO:0000256" key="3">
    <source>
        <dbReference type="ARBA" id="ARBA00022975"/>
    </source>
</evidence>
<dbReference type="GeneID" id="19307969"/>
<evidence type="ECO:0000256" key="1">
    <source>
        <dbReference type="ARBA" id="ARBA00001917"/>
    </source>
</evidence>
<dbReference type="PROSITE" id="PS00912">
    <property type="entry name" value="DHODEHASE_2"/>
    <property type="match status" value="1"/>
</dbReference>
<dbReference type="InterPro" id="IPR013785">
    <property type="entry name" value="Aldolase_TIM"/>
</dbReference>
<dbReference type="OrthoDB" id="14784at2759"/>
<reference evidence="4 5" key="1">
    <citation type="journal article" date="2012" name="Science">
        <title>The Paleozoic origin of enzymatic lignin decomposition reconstructed from 31 fungal genomes.</title>
        <authorList>
            <person name="Floudas D."/>
            <person name="Binder M."/>
            <person name="Riley R."/>
            <person name="Barry K."/>
            <person name="Blanchette R.A."/>
            <person name="Henrissat B."/>
            <person name="Martinez A.T."/>
            <person name="Otillar R."/>
            <person name="Spatafora J.W."/>
            <person name="Yadav J.S."/>
            <person name="Aerts A."/>
            <person name="Benoit I."/>
            <person name="Boyd A."/>
            <person name="Carlson A."/>
            <person name="Copeland A."/>
            <person name="Coutinho P.M."/>
            <person name="de Vries R.P."/>
            <person name="Ferreira P."/>
            <person name="Findley K."/>
            <person name="Foster B."/>
            <person name="Gaskell J."/>
            <person name="Glotzer D."/>
            <person name="Gorecki P."/>
            <person name="Heitman J."/>
            <person name="Hesse C."/>
            <person name="Hori C."/>
            <person name="Igarashi K."/>
            <person name="Jurgens J.A."/>
            <person name="Kallen N."/>
            <person name="Kersten P."/>
            <person name="Kohler A."/>
            <person name="Kuees U."/>
            <person name="Kumar T.K.A."/>
            <person name="Kuo A."/>
            <person name="LaButti K."/>
            <person name="Larrondo L.F."/>
            <person name="Lindquist E."/>
            <person name="Ling A."/>
            <person name="Lombard V."/>
            <person name="Lucas S."/>
            <person name="Lundell T."/>
            <person name="Martin R."/>
            <person name="McLaughlin D.J."/>
            <person name="Morgenstern I."/>
            <person name="Morin E."/>
            <person name="Murat C."/>
            <person name="Nagy L.G."/>
            <person name="Nolan M."/>
            <person name="Ohm R.A."/>
            <person name="Patyshakuliyeva A."/>
            <person name="Rokas A."/>
            <person name="Ruiz-Duenas F.J."/>
            <person name="Sabat G."/>
            <person name="Salamov A."/>
            <person name="Samejima M."/>
            <person name="Schmutz J."/>
            <person name="Slot J.C."/>
            <person name="St John F."/>
            <person name="Stenlid J."/>
            <person name="Sun H."/>
            <person name="Sun S."/>
            <person name="Syed K."/>
            <person name="Tsang A."/>
            <person name="Wiebenga A."/>
            <person name="Young D."/>
            <person name="Pisabarro A."/>
            <person name="Eastwood D.C."/>
            <person name="Martin F."/>
            <person name="Cullen D."/>
            <person name="Grigoriev I.V."/>
            <person name="Hibbett D.S."/>
        </authorList>
    </citation>
    <scope>NUCLEOTIDE SEQUENCE [LARGE SCALE GENOMIC DNA]</scope>
    <source>
        <strain evidence="4 5">ATCC 11539</strain>
    </source>
</reference>
<dbReference type="eggNOG" id="KOG1436">
    <property type="taxonomic scope" value="Eukaryota"/>
</dbReference>
<gene>
    <name evidence="4" type="ORF">GLOTRDRAFT_69333</name>
</gene>
<sequence>MSVEMPAVPGLDLYLISDSRFLHPEVLDRDLVLWELYIFPPYPLTSPSAEMSSPSLPSTSLHTLNVCPTLTNSSCAWASDLKQLTELYECEWTGAVVCRTATRNGFKEGEEHGVVFGKDKSEATLTTLNSYGYSPHPLSQYLVWFRELLCSPPPSTNPSKPIIISITSNDPRELKEMVDSIQTFRREIGDIPLTPFSNANLPTCRIGIELNTSCPNMGPSHPPPAYIPTLLLPLLTVLSNAFKADRSLAIGLKLPPFVYRGQFDAMIGAVHLFTYKSPEGEEINPFAYFATTNTLGSALLLTSQSDLSPPSFVPSPSASTPPSEYALPTPLGGLAGAPLHPLALGNVFTFTSLLSPYPAQAIARIKVVGIGGVADGEGVRRMQSVGAAVVGCASVFGRDGVGAFARLAEEVGWKGSSA</sequence>
<dbReference type="Proteomes" id="UP000030669">
    <property type="component" value="Unassembled WGS sequence"/>
</dbReference>
<keyword evidence="3" id="KW-0665">Pyrimidine biosynthesis</keyword>
<dbReference type="STRING" id="670483.S7QNL5"/>